<keyword evidence="2" id="KW-1185">Reference proteome</keyword>
<name>A0ACB8QVW7_9AGAM</name>
<dbReference type="Proteomes" id="UP000814128">
    <property type="component" value="Unassembled WGS sequence"/>
</dbReference>
<gene>
    <name evidence="1" type="ORF">K488DRAFT_76293</name>
</gene>
<dbReference type="EMBL" id="MU273477">
    <property type="protein sequence ID" value="KAI0035953.1"/>
    <property type="molecule type" value="Genomic_DNA"/>
</dbReference>
<proteinExistence type="predicted"/>
<accession>A0ACB8QVW7</accession>
<sequence length="281" mass="29533">MSSPAPSPLASPAPEAPIVDESAPAEEKTTKTAAKSRATKTKTSPRKAAEKKTATTTKKAVAPKKTAKAAAAIPAEHPPFKDIIKECIVDSKDRTGVSRSTIKKYAEEKYKLDLTGTRLSQLNKAIVRGVDDGIFVLPKGPSGKVKLAPKTKPATETKEVNALDTHICLQLISCKNAKPAASKKTETATTKKATTAKKSAAVTKAKKPVTTATAAKKPAAKAPGTKKPLAAVKKATTAPKKVAATKRTATTTRKASSAKSDTKKAWVLSFPDEQLLTWSTI</sequence>
<reference evidence="1" key="1">
    <citation type="submission" date="2021-02" db="EMBL/GenBank/DDBJ databases">
        <authorList>
            <consortium name="DOE Joint Genome Institute"/>
            <person name="Ahrendt S."/>
            <person name="Looney B.P."/>
            <person name="Miyauchi S."/>
            <person name="Morin E."/>
            <person name="Drula E."/>
            <person name="Courty P.E."/>
            <person name="Chicoki N."/>
            <person name="Fauchery L."/>
            <person name="Kohler A."/>
            <person name="Kuo A."/>
            <person name="Labutti K."/>
            <person name="Pangilinan J."/>
            <person name="Lipzen A."/>
            <person name="Riley R."/>
            <person name="Andreopoulos W."/>
            <person name="He G."/>
            <person name="Johnson J."/>
            <person name="Barry K.W."/>
            <person name="Grigoriev I.V."/>
            <person name="Nagy L."/>
            <person name="Hibbett D."/>
            <person name="Henrissat B."/>
            <person name="Matheny P.B."/>
            <person name="Labbe J."/>
            <person name="Martin F."/>
        </authorList>
    </citation>
    <scope>NUCLEOTIDE SEQUENCE</scope>
    <source>
        <strain evidence="1">EC-137</strain>
    </source>
</reference>
<comment type="caution">
    <text evidence="1">The sequence shown here is derived from an EMBL/GenBank/DDBJ whole genome shotgun (WGS) entry which is preliminary data.</text>
</comment>
<organism evidence="1 2">
    <name type="scientific">Vararia minispora EC-137</name>
    <dbReference type="NCBI Taxonomy" id="1314806"/>
    <lineage>
        <taxon>Eukaryota</taxon>
        <taxon>Fungi</taxon>
        <taxon>Dikarya</taxon>
        <taxon>Basidiomycota</taxon>
        <taxon>Agaricomycotina</taxon>
        <taxon>Agaricomycetes</taxon>
        <taxon>Russulales</taxon>
        <taxon>Lachnocladiaceae</taxon>
        <taxon>Vararia</taxon>
    </lineage>
</organism>
<evidence type="ECO:0000313" key="1">
    <source>
        <dbReference type="EMBL" id="KAI0035953.1"/>
    </source>
</evidence>
<evidence type="ECO:0000313" key="2">
    <source>
        <dbReference type="Proteomes" id="UP000814128"/>
    </source>
</evidence>
<reference evidence="1" key="2">
    <citation type="journal article" date="2022" name="New Phytol.">
        <title>Evolutionary transition to the ectomycorrhizal habit in the genomes of a hyperdiverse lineage of mushroom-forming fungi.</title>
        <authorList>
            <person name="Looney B."/>
            <person name="Miyauchi S."/>
            <person name="Morin E."/>
            <person name="Drula E."/>
            <person name="Courty P.E."/>
            <person name="Kohler A."/>
            <person name="Kuo A."/>
            <person name="LaButti K."/>
            <person name="Pangilinan J."/>
            <person name="Lipzen A."/>
            <person name="Riley R."/>
            <person name="Andreopoulos W."/>
            <person name="He G."/>
            <person name="Johnson J."/>
            <person name="Nolan M."/>
            <person name="Tritt A."/>
            <person name="Barry K.W."/>
            <person name="Grigoriev I.V."/>
            <person name="Nagy L.G."/>
            <person name="Hibbett D."/>
            <person name="Henrissat B."/>
            <person name="Matheny P.B."/>
            <person name="Labbe J."/>
            <person name="Martin F.M."/>
        </authorList>
    </citation>
    <scope>NUCLEOTIDE SEQUENCE</scope>
    <source>
        <strain evidence="1">EC-137</strain>
    </source>
</reference>
<protein>
    <submittedName>
        <fullName evidence="1">Uncharacterized protein</fullName>
    </submittedName>
</protein>